<keyword evidence="1 4" id="KW-0808">Transferase</keyword>
<dbReference type="InterPro" id="IPR007652">
    <property type="entry name" value="A1-4-GlycosylTfrase_dom"/>
</dbReference>
<dbReference type="GO" id="GO:0000030">
    <property type="term" value="F:mannosyltransferase activity"/>
    <property type="evidence" value="ECO:0007669"/>
    <property type="project" value="TreeGrafter"/>
</dbReference>
<dbReference type="RefSeq" id="WP_144885970.1">
    <property type="nucleotide sequence ID" value="NZ_VLLE01000003.1"/>
</dbReference>
<dbReference type="SUPFAM" id="SSF53448">
    <property type="entry name" value="Nucleotide-diphospho-sugar transferases"/>
    <property type="match status" value="1"/>
</dbReference>
<feature type="coiled-coil region" evidence="2">
    <location>
        <begin position="239"/>
        <end position="266"/>
    </location>
</feature>
<dbReference type="InterPro" id="IPR051706">
    <property type="entry name" value="Glycosyltransferase_domain"/>
</dbReference>
<protein>
    <submittedName>
        <fullName evidence="4">Alpha 1,4-glycosyltransferase</fullName>
    </submittedName>
</protein>
<accession>A0A562SQY4</accession>
<sequence length="505" mass="59046">MIPKIIHYCWFGDTPLNDEYKEYINEWRRFNPDFKIKEWNNNNIPSYIPYLETSINKKNWANASNYIRLYALRTEGGIYMDTDMKILGPLDILLNYHCFLGFESGNFGNEDYWVNNAIVGAIPNHEFIKDCEKTLLEKFDGTEKANLSAPHLVTEILKQKYSLAKYGEQLLADIMLFEKEVFYPLPYEKAYLRKNSSEWELTSKTIAIHMWGRSWFTQEMSIDLIDYYQKLKTEQQNINVSIQKRLDESEANLEVKTNELNSILSNNRELIQVFSALEALTFSCENHFALVDSGINITKNKINDLHNVINGLEIRTQQLIKENENHASLLQKIVSSQVALLSEQELLSKQLRLFDTLQTRLETLFVIINEIKKTQFEQMNLLQNQDIEIIGIKNSCDNIIQLIQLHNTSQQHLLVEQEKNNNILNNKIDNLVVQISKIFATQQNTENTLYKELNSLQQIITAQSNTINELSESNDKQSQQIIAYKEKFEEANILQIMFRKIFKKN</sequence>
<proteinExistence type="predicted"/>
<evidence type="ECO:0000256" key="2">
    <source>
        <dbReference type="SAM" id="Coils"/>
    </source>
</evidence>
<dbReference type="PANTHER" id="PTHR32385:SF15">
    <property type="entry name" value="INOSITOL PHOSPHOCERAMIDE MANNOSYLTRANSFERASE 1"/>
    <property type="match status" value="1"/>
</dbReference>
<dbReference type="InterPro" id="IPR029044">
    <property type="entry name" value="Nucleotide-diphossugar_trans"/>
</dbReference>
<dbReference type="AlphaFoldDB" id="A0A562SQY4"/>
<evidence type="ECO:0000313" key="5">
    <source>
        <dbReference type="Proteomes" id="UP000316167"/>
    </source>
</evidence>
<dbReference type="Pfam" id="PF04572">
    <property type="entry name" value="Gb3_synth"/>
    <property type="match status" value="1"/>
</dbReference>
<gene>
    <name evidence="4" type="ORF">IQ13_1788</name>
</gene>
<dbReference type="Pfam" id="PF04488">
    <property type="entry name" value="Gly_transf_sug"/>
    <property type="match status" value="1"/>
</dbReference>
<dbReference type="Proteomes" id="UP000316167">
    <property type="component" value="Unassembled WGS sequence"/>
</dbReference>
<dbReference type="GO" id="GO:0051999">
    <property type="term" value="P:mannosyl-inositol phosphorylceramide biosynthetic process"/>
    <property type="evidence" value="ECO:0007669"/>
    <property type="project" value="TreeGrafter"/>
</dbReference>
<dbReference type="PANTHER" id="PTHR32385">
    <property type="entry name" value="MANNOSYL PHOSPHORYLINOSITOL CERAMIDE SYNTHASE"/>
    <property type="match status" value="1"/>
</dbReference>
<reference evidence="4 5" key="1">
    <citation type="journal article" date="2015" name="Stand. Genomic Sci.">
        <title>Genomic Encyclopedia of Bacterial and Archaeal Type Strains, Phase III: the genomes of soil and plant-associated and newly described type strains.</title>
        <authorList>
            <person name="Whitman W.B."/>
            <person name="Woyke T."/>
            <person name="Klenk H.P."/>
            <person name="Zhou Y."/>
            <person name="Lilburn T.G."/>
            <person name="Beck B.J."/>
            <person name="De Vos P."/>
            <person name="Vandamme P."/>
            <person name="Eisen J.A."/>
            <person name="Garrity G."/>
            <person name="Hugenholtz P."/>
            <person name="Kyrpides N.C."/>
        </authorList>
    </citation>
    <scope>NUCLEOTIDE SEQUENCE [LARGE SCALE GENOMIC DNA]</scope>
    <source>
        <strain evidence="4 5">CGMCC 1.7271</strain>
    </source>
</reference>
<comment type="caution">
    <text evidence="4">The sequence shown here is derived from an EMBL/GenBank/DDBJ whole genome shotgun (WGS) entry which is preliminary data.</text>
</comment>
<evidence type="ECO:0000259" key="3">
    <source>
        <dbReference type="Pfam" id="PF04572"/>
    </source>
</evidence>
<keyword evidence="2" id="KW-0175">Coiled coil</keyword>
<dbReference type="EMBL" id="VLLE01000003">
    <property type="protein sequence ID" value="TWI83675.1"/>
    <property type="molecule type" value="Genomic_DNA"/>
</dbReference>
<keyword evidence="5" id="KW-1185">Reference proteome</keyword>
<dbReference type="OrthoDB" id="9802987at2"/>
<feature type="domain" description="Alpha 1,4-glycosyltransferase" evidence="3">
    <location>
        <begin position="124"/>
        <end position="231"/>
    </location>
</feature>
<dbReference type="InterPro" id="IPR007577">
    <property type="entry name" value="GlycoTrfase_DXD_sugar-bd_CS"/>
</dbReference>
<dbReference type="Gene3D" id="3.90.550.20">
    <property type="match status" value="1"/>
</dbReference>
<evidence type="ECO:0000313" key="4">
    <source>
        <dbReference type="EMBL" id="TWI83675.1"/>
    </source>
</evidence>
<dbReference type="GO" id="GO:0016020">
    <property type="term" value="C:membrane"/>
    <property type="evidence" value="ECO:0007669"/>
    <property type="project" value="GOC"/>
</dbReference>
<organism evidence="4 5">
    <name type="scientific">Lacibacter cauensis</name>
    <dbReference type="NCBI Taxonomy" id="510947"/>
    <lineage>
        <taxon>Bacteria</taxon>
        <taxon>Pseudomonadati</taxon>
        <taxon>Bacteroidota</taxon>
        <taxon>Chitinophagia</taxon>
        <taxon>Chitinophagales</taxon>
        <taxon>Chitinophagaceae</taxon>
        <taxon>Lacibacter</taxon>
    </lineage>
</organism>
<name>A0A562SQY4_9BACT</name>
<evidence type="ECO:0000256" key="1">
    <source>
        <dbReference type="ARBA" id="ARBA00022679"/>
    </source>
</evidence>